<organism evidence="2 3">
    <name type="scientific">Mycena maculata</name>
    <dbReference type="NCBI Taxonomy" id="230809"/>
    <lineage>
        <taxon>Eukaryota</taxon>
        <taxon>Fungi</taxon>
        <taxon>Dikarya</taxon>
        <taxon>Basidiomycota</taxon>
        <taxon>Agaricomycotina</taxon>
        <taxon>Agaricomycetes</taxon>
        <taxon>Agaricomycetidae</taxon>
        <taxon>Agaricales</taxon>
        <taxon>Marasmiineae</taxon>
        <taxon>Mycenaceae</taxon>
        <taxon>Mycena</taxon>
    </lineage>
</organism>
<accession>A0AAD7IE18</accession>
<reference evidence="2" key="1">
    <citation type="submission" date="2023-03" db="EMBL/GenBank/DDBJ databases">
        <title>Massive genome expansion in bonnet fungi (Mycena s.s.) driven by repeated elements and novel gene families across ecological guilds.</title>
        <authorList>
            <consortium name="Lawrence Berkeley National Laboratory"/>
            <person name="Harder C.B."/>
            <person name="Miyauchi S."/>
            <person name="Viragh M."/>
            <person name="Kuo A."/>
            <person name="Thoen E."/>
            <person name="Andreopoulos B."/>
            <person name="Lu D."/>
            <person name="Skrede I."/>
            <person name="Drula E."/>
            <person name="Henrissat B."/>
            <person name="Morin E."/>
            <person name="Kohler A."/>
            <person name="Barry K."/>
            <person name="LaButti K."/>
            <person name="Morin E."/>
            <person name="Salamov A."/>
            <person name="Lipzen A."/>
            <person name="Mereny Z."/>
            <person name="Hegedus B."/>
            <person name="Baldrian P."/>
            <person name="Stursova M."/>
            <person name="Weitz H."/>
            <person name="Taylor A."/>
            <person name="Grigoriev I.V."/>
            <person name="Nagy L.G."/>
            <person name="Martin F."/>
            <person name="Kauserud H."/>
        </authorList>
    </citation>
    <scope>NUCLEOTIDE SEQUENCE</scope>
    <source>
        <strain evidence="2">CBHHK188m</strain>
    </source>
</reference>
<feature type="compositionally biased region" description="Acidic residues" evidence="1">
    <location>
        <begin position="200"/>
        <end position="232"/>
    </location>
</feature>
<protein>
    <submittedName>
        <fullName evidence="2">Uncharacterized protein</fullName>
    </submittedName>
</protein>
<gene>
    <name evidence="2" type="ORF">DFH07DRAFT_76845</name>
</gene>
<comment type="caution">
    <text evidence="2">The sequence shown here is derived from an EMBL/GenBank/DDBJ whole genome shotgun (WGS) entry which is preliminary data.</text>
</comment>
<proteinExistence type="predicted"/>
<evidence type="ECO:0000313" key="3">
    <source>
        <dbReference type="Proteomes" id="UP001215280"/>
    </source>
</evidence>
<dbReference type="AlphaFoldDB" id="A0AAD7IE18"/>
<evidence type="ECO:0000313" key="2">
    <source>
        <dbReference type="EMBL" id="KAJ7739675.1"/>
    </source>
</evidence>
<dbReference type="Proteomes" id="UP001215280">
    <property type="component" value="Unassembled WGS sequence"/>
</dbReference>
<feature type="compositionally biased region" description="Basic and acidic residues" evidence="1">
    <location>
        <begin position="242"/>
        <end position="251"/>
    </location>
</feature>
<name>A0AAD7IE18_9AGAR</name>
<keyword evidence="3" id="KW-1185">Reference proteome</keyword>
<evidence type="ECO:0000256" key="1">
    <source>
        <dbReference type="SAM" id="MobiDB-lite"/>
    </source>
</evidence>
<sequence length="251" mass="27307">MITHPRLQTLEIRPTVDIEAFWSCLTCSALLTLSIETESQPPSGRGLSQSLTRSGGTIEIFTLSALSGSGLHHSQSIACMGALPLLRRLDVSEHGDAAQFTNEVWEALTLSGEGSPASPLVPNLENLSLTGCRSFRDKYVVNMLESRTHTSTKSPLNTMYLTFYRKINLAAHAQLETFGGPDSDFKIALRLGDEERSEASDDSDEYVVDSDDSGEDSDEDSDDDGNEGDFEDDGGHGTMKTIDLKVSKQAR</sequence>
<dbReference type="EMBL" id="JARJLG010000131">
    <property type="protein sequence ID" value="KAJ7739675.1"/>
    <property type="molecule type" value="Genomic_DNA"/>
</dbReference>
<feature type="region of interest" description="Disordered" evidence="1">
    <location>
        <begin position="194"/>
        <end position="251"/>
    </location>
</feature>